<keyword evidence="3" id="KW-1185">Reference proteome</keyword>
<evidence type="ECO:0008006" key="4">
    <source>
        <dbReference type="Google" id="ProtNLM"/>
    </source>
</evidence>
<evidence type="ECO:0000256" key="1">
    <source>
        <dbReference type="SAM" id="Phobius"/>
    </source>
</evidence>
<reference evidence="2 3" key="1">
    <citation type="submission" date="2024-03" db="EMBL/GenBank/DDBJ databases">
        <title>Natural products discovery in diverse microorganisms through a two-stage MS feature dereplication strategy.</title>
        <authorList>
            <person name="Zhang R."/>
        </authorList>
    </citation>
    <scope>NUCLEOTIDE SEQUENCE [LARGE SCALE GENOMIC DNA]</scope>
    <source>
        <strain evidence="2 3">18930</strain>
    </source>
</reference>
<protein>
    <recommendedName>
        <fullName evidence="4">Major facilitator superfamily (MFS) profile domain-containing protein</fullName>
    </recommendedName>
</protein>
<accession>A0ABZ2PET6</accession>
<proteinExistence type="predicted"/>
<sequence length="114" mass="11766">MTEPGKSSSVRGWDVVISVTALVFTVMLGGLAVLVGIFSVAFLDHRTNSSADRAVAAVVVTLAVAGLLGIIGFTATAVRLARRRIAWPFSVGTLVVCMLTLMSGALWFASAVGA</sequence>
<name>A0ABZ2PET6_9NOCA</name>
<feature type="transmembrane region" description="Helical" evidence="1">
    <location>
        <begin position="85"/>
        <end position="109"/>
    </location>
</feature>
<gene>
    <name evidence="2" type="ORF">WDS16_18790</name>
</gene>
<evidence type="ECO:0000313" key="2">
    <source>
        <dbReference type="EMBL" id="WXG67287.1"/>
    </source>
</evidence>
<feature type="transmembrane region" description="Helical" evidence="1">
    <location>
        <begin position="12"/>
        <end position="42"/>
    </location>
</feature>
<keyword evidence="1" id="KW-0472">Membrane</keyword>
<keyword evidence="1" id="KW-0812">Transmembrane</keyword>
<dbReference type="EMBL" id="CP147846">
    <property type="protein sequence ID" value="WXG67287.1"/>
    <property type="molecule type" value="Genomic_DNA"/>
</dbReference>
<organism evidence="2 3">
    <name type="scientific">Rhodococcus sovatensis</name>
    <dbReference type="NCBI Taxonomy" id="1805840"/>
    <lineage>
        <taxon>Bacteria</taxon>
        <taxon>Bacillati</taxon>
        <taxon>Actinomycetota</taxon>
        <taxon>Actinomycetes</taxon>
        <taxon>Mycobacteriales</taxon>
        <taxon>Nocardiaceae</taxon>
        <taxon>Rhodococcus</taxon>
    </lineage>
</organism>
<evidence type="ECO:0000313" key="3">
    <source>
        <dbReference type="Proteomes" id="UP001432000"/>
    </source>
</evidence>
<keyword evidence="1" id="KW-1133">Transmembrane helix</keyword>
<dbReference type="Proteomes" id="UP001432000">
    <property type="component" value="Chromosome"/>
</dbReference>
<dbReference type="RefSeq" id="WP_338886724.1">
    <property type="nucleotide sequence ID" value="NZ_CP147846.1"/>
</dbReference>
<feature type="transmembrane region" description="Helical" evidence="1">
    <location>
        <begin position="54"/>
        <end position="78"/>
    </location>
</feature>